<evidence type="ECO:0000313" key="2">
    <source>
        <dbReference type="EMBL" id="KIJ34307.1"/>
    </source>
</evidence>
<dbReference type="AlphaFoldDB" id="A0A0C9UYD4"/>
<dbReference type="HOGENOM" id="CLU_2782997_0_0_1"/>
<gene>
    <name evidence="2" type="ORF">M422DRAFT_35144</name>
    <name evidence="1" type="ORF">M422DRAFT_37621</name>
</gene>
<dbReference type="EMBL" id="KN837201">
    <property type="protein sequence ID" value="KIJ34307.1"/>
    <property type="molecule type" value="Genomic_DNA"/>
</dbReference>
<proteinExistence type="predicted"/>
<protein>
    <submittedName>
        <fullName evidence="1">Unplaced genomic scaffold SPHSTscaffold_249, whole genome shotgun sequence</fullName>
    </submittedName>
</protein>
<evidence type="ECO:0000313" key="1">
    <source>
        <dbReference type="EMBL" id="KIJ27786.1"/>
    </source>
</evidence>
<accession>A0A0C9UYD4</accession>
<keyword evidence="3" id="KW-1185">Reference proteome</keyword>
<feature type="non-terminal residue" evidence="2">
    <location>
        <position position="1"/>
    </location>
</feature>
<reference evidence="2 3" key="1">
    <citation type="submission" date="2014-06" db="EMBL/GenBank/DDBJ databases">
        <title>Evolutionary Origins and Diversification of the Mycorrhizal Mutualists.</title>
        <authorList>
            <consortium name="DOE Joint Genome Institute"/>
            <consortium name="Mycorrhizal Genomics Consortium"/>
            <person name="Kohler A."/>
            <person name="Kuo A."/>
            <person name="Nagy L.G."/>
            <person name="Floudas D."/>
            <person name="Copeland A."/>
            <person name="Barry K.W."/>
            <person name="Cichocki N."/>
            <person name="Veneault-Fourrey C."/>
            <person name="LaButti K."/>
            <person name="Lindquist E.A."/>
            <person name="Lipzen A."/>
            <person name="Lundell T."/>
            <person name="Morin E."/>
            <person name="Murat C."/>
            <person name="Riley R."/>
            <person name="Ohm R."/>
            <person name="Sun H."/>
            <person name="Tunlid A."/>
            <person name="Henrissat B."/>
            <person name="Grigoriev I.V."/>
            <person name="Hibbett D.S."/>
            <person name="Martin F."/>
        </authorList>
    </citation>
    <scope>NUCLEOTIDE SEQUENCE [LARGE SCALE GENOMIC DNA]</scope>
    <source>
        <strain evidence="2 3">SS14</strain>
    </source>
</reference>
<organism evidence="2 3">
    <name type="scientific">Sphaerobolus stellatus (strain SS14)</name>
    <dbReference type="NCBI Taxonomy" id="990650"/>
    <lineage>
        <taxon>Eukaryota</taxon>
        <taxon>Fungi</taxon>
        <taxon>Dikarya</taxon>
        <taxon>Basidiomycota</taxon>
        <taxon>Agaricomycotina</taxon>
        <taxon>Agaricomycetes</taxon>
        <taxon>Phallomycetidae</taxon>
        <taxon>Geastrales</taxon>
        <taxon>Sphaerobolaceae</taxon>
        <taxon>Sphaerobolus</taxon>
    </lineage>
</organism>
<evidence type="ECO:0000313" key="3">
    <source>
        <dbReference type="Proteomes" id="UP000054279"/>
    </source>
</evidence>
<dbReference type="Proteomes" id="UP000054279">
    <property type="component" value="Unassembled WGS sequence"/>
</dbReference>
<name>A0A0C9UYD4_SPHS4</name>
<sequence>IALQMAVGRNCDRCSVSDQTLHLLISLFPCHPVYLGAPAYSYSKADLCLLRRQYPLEELFIDRCPPFSS</sequence>
<dbReference type="EMBL" id="KN837324">
    <property type="protein sequence ID" value="KIJ27786.1"/>
    <property type="molecule type" value="Genomic_DNA"/>
</dbReference>